<comment type="caution">
    <text evidence="1">The sequence shown here is derived from an EMBL/GenBank/DDBJ whole genome shotgun (WGS) entry which is preliminary data.</text>
</comment>
<reference evidence="1 2" key="1">
    <citation type="submission" date="2024-06" db="EMBL/GenBank/DDBJ databases">
        <authorList>
            <person name="Li F."/>
        </authorList>
    </citation>
    <scope>NUCLEOTIDE SEQUENCE [LARGE SCALE GENOMIC DNA]</scope>
    <source>
        <strain evidence="1 2">GXAS 311</strain>
    </source>
</reference>
<dbReference type="PANTHER" id="PTHR43968:SF6">
    <property type="entry name" value="GLUTATHIONE S-TRANSFERASE OMEGA"/>
    <property type="match status" value="1"/>
</dbReference>
<dbReference type="Gene3D" id="3.40.30.10">
    <property type="entry name" value="Glutaredoxin"/>
    <property type="match status" value="1"/>
</dbReference>
<organism evidence="1 2">
    <name type="scientific">Aliikangiella maris</name>
    <dbReference type="NCBI Taxonomy" id="3162458"/>
    <lineage>
        <taxon>Bacteria</taxon>
        <taxon>Pseudomonadati</taxon>
        <taxon>Pseudomonadota</taxon>
        <taxon>Gammaproteobacteria</taxon>
        <taxon>Oceanospirillales</taxon>
        <taxon>Pleioneaceae</taxon>
        <taxon>Aliikangiella</taxon>
    </lineage>
</organism>
<accession>A0ABV2BWD3</accession>
<dbReference type="Gene3D" id="1.20.1050.10">
    <property type="match status" value="1"/>
</dbReference>
<keyword evidence="2" id="KW-1185">Reference proteome</keyword>
<name>A0ABV2BWD3_9GAMM</name>
<dbReference type="InterPro" id="IPR036249">
    <property type="entry name" value="Thioredoxin-like_sf"/>
</dbReference>
<dbReference type="PANTHER" id="PTHR43968">
    <property type="match status" value="1"/>
</dbReference>
<dbReference type="SUPFAM" id="SSF52833">
    <property type="entry name" value="Thioredoxin-like"/>
    <property type="match status" value="1"/>
</dbReference>
<dbReference type="Pfam" id="PF13417">
    <property type="entry name" value="GST_N_3"/>
    <property type="match status" value="1"/>
</dbReference>
<dbReference type="InterPro" id="IPR050983">
    <property type="entry name" value="GST_Omega/HSP26"/>
</dbReference>
<gene>
    <name evidence="1" type="ORF">ABVT43_13265</name>
</gene>
<sequence length="199" mass="23015">MQLYYTKSSPYANCVRMVISEVGIESNVELKEVHPFDNVSDFLAVSPLGKVPCLVDSGEVILDSEVICDYLDANFTGGTLFNPIYADWRLKTFYSVCSGLIDTCVARRIEQVRENEGLKSAFWWERYNQAIERTLIDIEQRLSLLPEDFSILHINILSCLAYLDFRHSDIQWRQHWGELAEFFAEQSQRKCFQENPLIG</sequence>
<dbReference type="PROSITE" id="PS50404">
    <property type="entry name" value="GST_NTER"/>
    <property type="match status" value="1"/>
</dbReference>
<evidence type="ECO:0000313" key="2">
    <source>
        <dbReference type="Proteomes" id="UP001548189"/>
    </source>
</evidence>
<dbReference type="EMBL" id="JBEVCJ010000017">
    <property type="protein sequence ID" value="MET1256103.1"/>
    <property type="molecule type" value="Genomic_DNA"/>
</dbReference>
<dbReference type="Proteomes" id="UP001548189">
    <property type="component" value="Unassembled WGS sequence"/>
</dbReference>
<protein>
    <submittedName>
        <fullName evidence="1">Glutathione S-transferase family protein</fullName>
    </submittedName>
</protein>
<dbReference type="SUPFAM" id="SSF47616">
    <property type="entry name" value="GST C-terminal domain-like"/>
    <property type="match status" value="1"/>
</dbReference>
<dbReference type="InterPro" id="IPR036282">
    <property type="entry name" value="Glutathione-S-Trfase_C_sf"/>
</dbReference>
<proteinExistence type="predicted"/>
<dbReference type="InterPro" id="IPR004045">
    <property type="entry name" value="Glutathione_S-Trfase_N"/>
</dbReference>
<evidence type="ECO:0000313" key="1">
    <source>
        <dbReference type="EMBL" id="MET1256103.1"/>
    </source>
</evidence>